<evidence type="ECO:0000313" key="2">
    <source>
        <dbReference type="EMBL" id="MCY9597901.1"/>
    </source>
</evidence>
<feature type="signal peptide" evidence="1">
    <location>
        <begin position="1"/>
        <end position="19"/>
    </location>
</feature>
<comment type="caution">
    <text evidence="2">The sequence shown here is derived from an EMBL/GenBank/DDBJ whole genome shotgun (WGS) entry which is preliminary data.</text>
</comment>
<feature type="chain" id="PRO_5045803293" evidence="1">
    <location>
        <begin position="20"/>
        <end position="53"/>
    </location>
</feature>
<gene>
    <name evidence="2" type="ORF">M5X16_19210</name>
</gene>
<dbReference type="EMBL" id="JAMDMJ010000025">
    <property type="protein sequence ID" value="MCY9597901.1"/>
    <property type="molecule type" value="Genomic_DNA"/>
</dbReference>
<evidence type="ECO:0000256" key="1">
    <source>
        <dbReference type="SAM" id="SignalP"/>
    </source>
</evidence>
<reference evidence="2 3" key="1">
    <citation type="submission" date="2022-05" db="EMBL/GenBank/DDBJ databases">
        <title>Genome Sequencing of Bee-Associated Microbes.</title>
        <authorList>
            <person name="Dunlap C."/>
        </authorList>
    </citation>
    <scope>NUCLEOTIDE SEQUENCE [LARGE SCALE GENOMIC DNA]</scope>
    <source>
        <strain evidence="2 3">NRRL B-23120</strain>
    </source>
</reference>
<sequence>MIKPIAAYILALFSLGCKMAEPTASGTTAINPKIADGLSNKEIAIFYCKQARP</sequence>
<name>A0ABT4FHB2_9BACL</name>
<organism evidence="2 3">
    <name type="scientific">Paenibacillus chitinolyticus</name>
    <dbReference type="NCBI Taxonomy" id="79263"/>
    <lineage>
        <taxon>Bacteria</taxon>
        <taxon>Bacillati</taxon>
        <taxon>Bacillota</taxon>
        <taxon>Bacilli</taxon>
        <taxon>Bacillales</taxon>
        <taxon>Paenibacillaceae</taxon>
        <taxon>Paenibacillus</taxon>
    </lineage>
</organism>
<proteinExistence type="predicted"/>
<protein>
    <submittedName>
        <fullName evidence="2">Uncharacterized protein</fullName>
    </submittedName>
</protein>
<keyword evidence="1" id="KW-0732">Signal</keyword>
<evidence type="ECO:0000313" key="3">
    <source>
        <dbReference type="Proteomes" id="UP001527202"/>
    </source>
</evidence>
<dbReference type="GeneID" id="95379048"/>
<dbReference type="Proteomes" id="UP001527202">
    <property type="component" value="Unassembled WGS sequence"/>
</dbReference>
<dbReference type="RefSeq" id="WP_156972851.1">
    <property type="nucleotide sequence ID" value="NZ_CP026520.1"/>
</dbReference>
<dbReference type="PROSITE" id="PS51257">
    <property type="entry name" value="PROKAR_LIPOPROTEIN"/>
    <property type="match status" value="1"/>
</dbReference>
<keyword evidence="3" id="KW-1185">Reference proteome</keyword>
<accession>A0ABT4FHB2</accession>